<dbReference type="EMBL" id="MU277283">
    <property type="protein sequence ID" value="KAI0055680.1"/>
    <property type="molecule type" value="Genomic_DNA"/>
</dbReference>
<sequence length="263" mass="29674">MIPILPNLFPRIHADAEPTPPSASIGASRVVETVKSVARVQEPEIKRWRRTFDANAKTVVDGERYLERDQFVNAIAPSGDLTRIGRAQFAILFRIANGAKRERTLLKCPDAVCCTAFQYFDVDGSEMITFDEFKNVFTANVGPHAIPFDFDCDCQVKLYLGKKDGTHVLGYNEFTQLMKGLQGERLRQAFKYLDDNQDGFIRPDQFKRIILEIAGHKLSDAPPTLTTLTPEMVMVERVIRESTAKSKDGRINQTDFLNHASFS</sequence>
<evidence type="ECO:0000313" key="2">
    <source>
        <dbReference type="Proteomes" id="UP000814140"/>
    </source>
</evidence>
<comment type="caution">
    <text evidence="1">The sequence shown here is derived from an EMBL/GenBank/DDBJ whole genome shotgun (WGS) entry which is preliminary data.</text>
</comment>
<protein>
    <submittedName>
        <fullName evidence="1">EF-hand</fullName>
    </submittedName>
</protein>
<reference evidence="1" key="2">
    <citation type="journal article" date="2022" name="New Phytol.">
        <title>Evolutionary transition to the ectomycorrhizal habit in the genomes of a hyperdiverse lineage of mushroom-forming fungi.</title>
        <authorList>
            <person name="Looney B."/>
            <person name="Miyauchi S."/>
            <person name="Morin E."/>
            <person name="Drula E."/>
            <person name="Courty P.E."/>
            <person name="Kohler A."/>
            <person name="Kuo A."/>
            <person name="LaButti K."/>
            <person name="Pangilinan J."/>
            <person name="Lipzen A."/>
            <person name="Riley R."/>
            <person name="Andreopoulos W."/>
            <person name="He G."/>
            <person name="Johnson J."/>
            <person name="Nolan M."/>
            <person name="Tritt A."/>
            <person name="Barry K.W."/>
            <person name="Grigoriev I.V."/>
            <person name="Nagy L.G."/>
            <person name="Hibbett D."/>
            <person name="Henrissat B."/>
            <person name="Matheny P.B."/>
            <person name="Labbe J."/>
            <person name="Martin F.M."/>
        </authorList>
    </citation>
    <scope>NUCLEOTIDE SEQUENCE</scope>
    <source>
        <strain evidence="1">HHB10654</strain>
    </source>
</reference>
<proteinExistence type="predicted"/>
<reference evidence="1" key="1">
    <citation type="submission" date="2021-03" db="EMBL/GenBank/DDBJ databases">
        <authorList>
            <consortium name="DOE Joint Genome Institute"/>
            <person name="Ahrendt S."/>
            <person name="Looney B.P."/>
            <person name="Miyauchi S."/>
            <person name="Morin E."/>
            <person name="Drula E."/>
            <person name="Courty P.E."/>
            <person name="Chicoki N."/>
            <person name="Fauchery L."/>
            <person name="Kohler A."/>
            <person name="Kuo A."/>
            <person name="Labutti K."/>
            <person name="Pangilinan J."/>
            <person name="Lipzen A."/>
            <person name="Riley R."/>
            <person name="Andreopoulos W."/>
            <person name="He G."/>
            <person name="Johnson J."/>
            <person name="Barry K.W."/>
            <person name="Grigoriev I.V."/>
            <person name="Nagy L."/>
            <person name="Hibbett D."/>
            <person name="Henrissat B."/>
            <person name="Matheny P.B."/>
            <person name="Labbe J."/>
            <person name="Martin F."/>
        </authorList>
    </citation>
    <scope>NUCLEOTIDE SEQUENCE</scope>
    <source>
        <strain evidence="1">HHB10654</strain>
    </source>
</reference>
<evidence type="ECO:0000313" key="1">
    <source>
        <dbReference type="EMBL" id="KAI0055680.1"/>
    </source>
</evidence>
<keyword evidence="2" id="KW-1185">Reference proteome</keyword>
<organism evidence="1 2">
    <name type="scientific">Artomyces pyxidatus</name>
    <dbReference type="NCBI Taxonomy" id="48021"/>
    <lineage>
        <taxon>Eukaryota</taxon>
        <taxon>Fungi</taxon>
        <taxon>Dikarya</taxon>
        <taxon>Basidiomycota</taxon>
        <taxon>Agaricomycotina</taxon>
        <taxon>Agaricomycetes</taxon>
        <taxon>Russulales</taxon>
        <taxon>Auriscalpiaceae</taxon>
        <taxon>Artomyces</taxon>
    </lineage>
</organism>
<accession>A0ACB8SIC3</accession>
<name>A0ACB8SIC3_9AGAM</name>
<dbReference type="Proteomes" id="UP000814140">
    <property type="component" value="Unassembled WGS sequence"/>
</dbReference>
<gene>
    <name evidence="1" type="ORF">BV25DRAFT_1983807</name>
</gene>